<dbReference type="Pfam" id="PF03641">
    <property type="entry name" value="Lysine_decarbox"/>
    <property type="match status" value="1"/>
</dbReference>
<gene>
    <name evidence="1" type="ORF">GGI25_006361</name>
</gene>
<organism evidence="1 2">
    <name type="scientific">Coemansia spiralis</name>
    <dbReference type="NCBI Taxonomy" id="417178"/>
    <lineage>
        <taxon>Eukaryota</taxon>
        <taxon>Fungi</taxon>
        <taxon>Fungi incertae sedis</taxon>
        <taxon>Zoopagomycota</taxon>
        <taxon>Kickxellomycotina</taxon>
        <taxon>Kickxellomycetes</taxon>
        <taxon>Kickxellales</taxon>
        <taxon>Kickxellaceae</taxon>
        <taxon>Coemansia</taxon>
    </lineage>
</organism>
<evidence type="ECO:0000313" key="1">
    <source>
        <dbReference type="EMBL" id="KAJ2668765.1"/>
    </source>
</evidence>
<comment type="caution">
    <text evidence="1">The sequence shown here is derived from an EMBL/GenBank/DDBJ whole genome shotgun (WGS) entry which is preliminary data.</text>
</comment>
<dbReference type="OrthoDB" id="414463at2759"/>
<sequence length="212" mass="22556">MSKSANNTGKTEGGASTNLVCVFCASSDSPDSSYNEAAEALGREIAKAGYGLVYGGGGRGLMGRVACSVNDNNGDVLGIIPRALTKIEGSNLDVGRTILVDNMHERKRMMNDNAMAFIALPGGLGTMEELLEMSTWSYLSIHAKPVIVVNTNGFYSALKELIDKAIEAGFIKSANRGIIQFCDTPKEAVAAIKTYTLPSTRHDINWATDAPM</sequence>
<dbReference type="Gene3D" id="3.40.50.450">
    <property type="match status" value="1"/>
</dbReference>
<proteinExistence type="predicted"/>
<accession>A0A9W8G142</accession>
<dbReference type="PANTHER" id="PTHR31223">
    <property type="entry name" value="LOG FAMILY PROTEIN YJL055W"/>
    <property type="match status" value="1"/>
</dbReference>
<dbReference type="InterPro" id="IPR031100">
    <property type="entry name" value="LOG_fam"/>
</dbReference>
<dbReference type="SUPFAM" id="SSF102405">
    <property type="entry name" value="MCP/YpsA-like"/>
    <property type="match status" value="1"/>
</dbReference>
<dbReference type="NCBIfam" id="TIGR00730">
    <property type="entry name" value="Rossman fold protein, TIGR00730 family"/>
    <property type="match status" value="1"/>
</dbReference>
<dbReference type="GO" id="GO:0005829">
    <property type="term" value="C:cytosol"/>
    <property type="evidence" value="ECO:0007669"/>
    <property type="project" value="TreeGrafter"/>
</dbReference>
<dbReference type="Proteomes" id="UP001151518">
    <property type="component" value="Unassembled WGS sequence"/>
</dbReference>
<dbReference type="EMBL" id="JANBTW010000178">
    <property type="protein sequence ID" value="KAJ2668765.1"/>
    <property type="molecule type" value="Genomic_DNA"/>
</dbReference>
<evidence type="ECO:0008006" key="3">
    <source>
        <dbReference type="Google" id="ProtNLM"/>
    </source>
</evidence>
<evidence type="ECO:0000313" key="2">
    <source>
        <dbReference type="Proteomes" id="UP001151518"/>
    </source>
</evidence>
<dbReference type="GO" id="GO:0009691">
    <property type="term" value="P:cytokinin biosynthetic process"/>
    <property type="evidence" value="ECO:0007669"/>
    <property type="project" value="InterPro"/>
</dbReference>
<dbReference type="InterPro" id="IPR005269">
    <property type="entry name" value="LOG"/>
</dbReference>
<reference evidence="1" key="1">
    <citation type="submission" date="2022-07" db="EMBL/GenBank/DDBJ databases">
        <title>Phylogenomic reconstructions and comparative analyses of Kickxellomycotina fungi.</title>
        <authorList>
            <person name="Reynolds N.K."/>
            <person name="Stajich J.E."/>
            <person name="Barry K."/>
            <person name="Grigoriev I.V."/>
            <person name="Crous P."/>
            <person name="Smith M.E."/>
        </authorList>
    </citation>
    <scope>NUCLEOTIDE SEQUENCE</scope>
    <source>
        <strain evidence="1">NRRL 3115</strain>
    </source>
</reference>
<protein>
    <recommendedName>
        <fullName evidence="3">Cytokinin riboside 5'-monophosphate phosphoribohydrolase</fullName>
    </recommendedName>
</protein>
<name>A0A9W8G142_9FUNG</name>
<dbReference type="AlphaFoldDB" id="A0A9W8G142"/>
<dbReference type="GO" id="GO:0016799">
    <property type="term" value="F:hydrolase activity, hydrolyzing N-glycosyl compounds"/>
    <property type="evidence" value="ECO:0007669"/>
    <property type="project" value="TreeGrafter"/>
</dbReference>
<dbReference type="PANTHER" id="PTHR31223:SF70">
    <property type="entry name" value="LOG FAMILY PROTEIN YJL055W"/>
    <property type="match status" value="1"/>
</dbReference>